<dbReference type="OrthoDB" id="1911515at2"/>
<gene>
    <name evidence="3" type="primary">agrA</name>
    <name evidence="4" type="ORF">CNEO2_130049</name>
    <name evidence="3" type="ORF">CNEO_44226</name>
    <name evidence="6" type="ORF">CNEONATNEC25_01365</name>
    <name evidence="5" type="ORF">CQ394_01290</name>
</gene>
<feature type="compositionally biased region" description="Low complexity" evidence="1">
    <location>
        <begin position="55"/>
        <end position="69"/>
    </location>
</feature>
<dbReference type="Proteomes" id="UP000220840">
    <property type="component" value="Unassembled WGS sequence"/>
</dbReference>
<dbReference type="GeneID" id="68876714"/>
<reference evidence="4" key="4">
    <citation type="submission" date="2022-10" db="EMBL/GenBank/DDBJ databases">
        <authorList>
            <person name="Aires J."/>
            <person name="Mesa V."/>
        </authorList>
    </citation>
    <scope>NUCLEOTIDE SEQUENCE</scope>
    <source>
        <strain evidence="4">Clostridium neonatale JD116</strain>
    </source>
</reference>
<evidence type="ECO:0000313" key="3">
    <source>
        <dbReference type="EMBL" id="CAG9709526.1"/>
    </source>
</evidence>
<feature type="signal peptide" evidence="2">
    <location>
        <begin position="1"/>
        <end position="19"/>
    </location>
</feature>
<sequence length="204" mass="23097">MKKLAFILLFFITFFISCSSESSKEENNSKINNSSDKSVSENLNENNDSKDTAKNENNSTNNSSAANAESNDKDKNISEINNQNVTEKITDYIINGQENKPEAEKLKWSESFLNRIDIGSLYDQYISSGGNPNDLESISQYVTLNAPILNDWKKLFERDLYNIYGQKVTKLEPLDNDLYQAYVNIDGKDVPYVVVSARTGYFHG</sequence>
<dbReference type="EMBL" id="PDCJ01000001">
    <property type="protein sequence ID" value="PEG30390.1"/>
    <property type="molecule type" value="Genomic_DNA"/>
</dbReference>
<reference evidence="5 7" key="1">
    <citation type="submission" date="2017-10" db="EMBL/GenBank/DDBJ databases">
        <title>Effective Description of Clostridium neonatale sp. nov. linked to necrotizing enterocolitis in neonates and a clarification of species assignable to the genus Clostridium (Prazmowski 1880) emend. Lawson and Rainey 2016.</title>
        <authorList>
            <person name="Bernard K."/>
            <person name="Burdz T."/>
            <person name="Wiebe D."/>
            <person name="Balcewich B."/>
            <person name="Alfa M."/>
            <person name="Bernier A.-M."/>
        </authorList>
    </citation>
    <scope>NUCLEOTIDE SEQUENCE [LARGE SCALE GENOMIC DNA]</scope>
    <source>
        <strain evidence="5 7">LCDC99A005</strain>
    </source>
</reference>
<evidence type="ECO:0000313" key="7">
    <source>
        <dbReference type="Proteomes" id="UP000220840"/>
    </source>
</evidence>
<evidence type="ECO:0000256" key="1">
    <source>
        <dbReference type="SAM" id="MobiDB-lite"/>
    </source>
</evidence>
<dbReference type="PROSITE" id="PS51257">
    <property type="entry name" value="PROKAR_LIPOPROTEIN"/>
    <property type="match status" value="1"/>
</dbReference>
<organism evidence="5 7">
    <name type="scientific">Clostridium neonatale</name>
    <dbReference type="NCBI Taxonomy" id="137838"/>
    <lineage>
        <taxon>Bacteria</taxon>
        <taxon>Bacillati</taxon>
        <taxon>Bacillota</taxon>
        <taxon>Clostridia</taxon>
        <taxon>Eubacteriales</taxon>
        <taxon>Clostridiaceae</taxon>
        <taxon>Clostridium</taxon>
    </lineage>
</organism>
<feature type="chain" id="PRO_5044380416" evidence="2">
    <location>
        <begin position="20"/>
        <end position="204"/>
    </location>
</feature>
<dbReference type="Proteomes" id="UP001189143">
    <property type="component" value="Unassembled WGS sequence"/>
</dbReference>
<keyword evidence="2" id="KW-0732">Signal</keyword>
<dbReference type="EMBL" id="CAKJVE010000004">
    <property type="protein sequence ID" value="CAG9709526.1"/>
    <property type="molecule type" value="Genomic_DNA"/>
</dbReference>
<dbReference type="RefSeq" id="WP_058294561.1">
    <property type="nucleotide sequence ID" value="NZ_CAKJVD010000025.1"/>
</dbReference>
<dbReference type="EMBL" id="CAMTCP010000044">
    <property type="protein sequence ID" value="CAI3543071.1"/>
    <property type="molecule type" value="Genomic_DNA"/>
</dbReference>
<evidence type="ECO:0000256" key="2">
    <source>
        <dbReference type="SAM" id="SignalP"/>
    </source>
</evidence>
<dbReference type="AlphaFoldDB" id="A0A2A7MFQ8"/>
<dbReference type="Proteomes" id="UP000789738">
    <property type="component" value="Unassembled WGS sequence"/>
</dbReference>
<protein>
    <submittedName>
        <fullName evidence="3">Two-component response regulator</fullName>
    </submittedName>
</protein>
<accession>A0A2A7MFQ8</accession>
<evidence type="ECO:0000313" key="8">
    <source>
        <dbReference type="Proteomes" id="UP000431451"/>
    </source>
</evidence>
<keyword evidence="7" id="KW-1185">Reference proteome</keyword>
<reference evidence="6 8" key="2">
    <citation type="submission" date="2018-06" db="EMBL/GenBank/DDBJ databases">
        <authorList>
            <consortium name="IHU Genomes"/>
        </authorList>
    </citation>
    <scope>NUCLEOTIDE SEQUENCE [LARGE SCALE GENOMIC DNA]</scope>
    <source>
        <strain evidence="6 8">NEC25</strain>
    </source>
</reference>
<evidence type="ECO:0000313" key="4">
    <source>
        <dbReference type="EMBL" id="CAI3543071.1"/>
    </source>
</evidence>
<name>A0A2A7MFQ8_9CLOT</name>
<reference evidence="3" key="3">
    <citation type="submission" date="2021-10" db="EMBL/GenBank/DDBJ databases">
        <authorList>
            <person name="Mesa V."/>
        </authorList>
    </citation>
    <scope>NUCLEOTIDE SEQUENCE</scope>
    <source>
        <strain evidence="3">CC3_PB</strain>
    </source>
</reference>
<dbReference type="SMR" id="A0A2A7MFQ8"/>
<evidence type="ECO:0000313" key="6">
    <source>
        <dbReference type="EMBL" id="VCT83768.1"/>
    </source>
</evidence>
<feature type="region of interest" description="Disordered" evidence="1">
    <location>
        <begin position="24"/>
        <end position="81"/>
    </location>
</feature>
<dbReference type="EMBL" id="UWJD01000001">
    <property type="protein sequence ID" value="VCT83768.1"/>
    <property type="molecule type" value="Genomic_DNA"/>
</dbReference>
<evidence type="ECO:0000313" key="5">
    <source>
        <dbReference type="EMBL" id="PEG30390.1"/>
    </source>
</evidence>
<proteinExistence type="predicted"/>
<dbReference type="Proteomes" id="UP000431451">
    <property type="component" value="Unassembled WGS sequence"/>
</dbReference>